<feature type="coiled-coil region" evidence="1">
    <location>
        <begin position="30"/>
        <end position="57"/>
    </location>
</feature>
<evidence type="ECO:0000256" key="1">
    <source>
        <dbReference type="SAM" id="Coils"/>
    </source>
</evidence>
<protein>
    <submittedName>
        <fullName evidence="2">Uncharacterized protein</fullName>
    </submittedName>
</protein>
<evidence type="ECO:0000313" key="3">
    <source>
        <dbReference type="Proteomes" id="UP000178534"/>
    </source>
</evidence>
<organism evidence="2 3">
    <name type="scientific">Candidatus Lloydbacteria bacterium RIFCSPLOWO2_01_FULL_50_20</name>
    <dbReference type="NCBI Taxonomy" id="1798665"/>
    <lineage>
        <taxon>Bacteria</taxon>
        <taxon>Candidatus Lloydiibacteriota</taxon>
    </lineage>
</organism>
<evidence type="ECO:0000313" key="2">
    <source>
        <dbReference type="EMBL" id="OGZ13845.1"/>
    </source>
</evidence>
<comment type="caution">
    <text evidence="2">The sequence shown here is derived from an EMBL/GenBank/DDBJ whole genome shotgun (WGS) entry which is preliminary data.</text>
</comment>
<keyword evidence="1" id="KW-0175">Coiled coil</keyword>
<dbReference type="AlphaFoldDB" id="A0A1G2DJK8"/>
<sequence length="60" mass="7336">MLDTPREEQSRVLRKIQKQKIIMKTKKKPNLRLRKLINDALRERKQLDKEQGKLLAQRKR</sequence>
<reference evidence="2 3" key="1">
    <citation type="journal article" date="2016" name="Nat. Commun.">
        <title>Thousands of microbial genomes shed light on interconnected biogeochemical processes in an aquifer system.</title>
        <authorList>
            <person name="Anantharaman K."/>
            <person name="Brown C.T."/>
            <person name="Hug L.A."/>
            <person name="Sharon I."/>
            <person name="Castelle C.J."/>
            <person name="Probst A.J."/>
            <person name="Thomas B.C."/>
            <person name="Singh A."/>
            <person name="Wilkins M.J."/>
            <person name="Karaoz U."/>
            <person name="Brodie E.L."/>
            <person name="Williams K.H."/>
            <person name="Hubbard S.S."/>
            <person name="Banfield J.F."/>
        </authorList>
    </citation>
    <scope>NUCLEOTIDE SEQUENCE [LARGE SCALE GENOMIC DNA]</scope>
</reference>
<dbReference type="Proteomes" id="UP000178534">
    <property type="component" value="Unassembled WGS sequence"/>
</dbReference>
<proteinExistence type="predicted"/>
<accession>A0A1G2DJK8</accession>
<gene>
    <name evidence="2" type="ORF">A2942_02815</name>
</gene>
<dbReference type="EMBL" id="MHLP01000002">
    <property type="protein sequence ID" value="OGZ13845.1"/>
    <property type="molecule type" value="Genomic_DNA"/>
</dbReference>
<name>A0A1G2DJK8_9BACT</name>